<evidence type="ECO:0000313" key="3">
    <source>
        <dbReference type="EMBL" id="GJE28219.1"/>
    </source>
</evidence>
<dbReference type="Proteomes" id="UP001055156">
    <property type="component" value="Unassembled WGS sequence"/>
</dbReference>
<evidence type="ECO:0000256" key="1">
    <source>
        <dbReference type="SAM" id="MobiDB-lite"/>
    </source>
</evidence>
<evidence type="ECO:0000313" key="4">
    <source>
        <dbReference type="Proteomes" id="UP001055156"/>
    </source>
</evidence>
<gene>
    <name evidence="3" type="ORF">LKMONMHP_3086</name>
</gene>
<accession>A0ABQ4TC43</accession>
<feature type="region of interest" description="Disordered" evidence="1">
    <location>
        <begin position="24"/>
        <end position="47"/>
    </location>
</feature>
<organism evidence="3 4">
    <name type="scientific">Methylobacterium organophilum</name>
    <dbReference type="NCBI Taxonomy" id="410"/>
    <lineage>
        <taxon>Bacteria</taxon>
        <taxon>Pseudomonadati</taxon>
        <taxon>Pseudomonadota</taxon>
        <taxon>Alphaproteobacteria</taxon>
        <taxon>Hyphomicrobiales</taxon>
        <taxon>Methylobacteriaceae</taxon>
        <taxon>Methylobacterium</taxon>
    </lineage>
</organism>
<sequence>MMRTPVLAPVLLGLSVAGAAAQPPIQSPQDAACRSEAEAKVFSTPDPQGLGPYAIGKRIYTACMRRTSAPAGRGKARRNRDM</sequence>
<dbReference type="RefSeq" id="WP_238312079.1">
    <property type="nucleotide sequence ID" value="NZ_BPQV01000009.1"/>
</dbReference>
<protein>
    <submittedName>
        <fullName evidence="3">Uncharacterized protein</fullName>
    </submittedName>
</protein>
<feature type="chain" id="PRO_5046141573" evidence="2">
    <location>
        <begin position="22"/>
        <end position="82"/>
    </location>
</feature>
<evidence type="ECO:0000256" key="2">
    <source>
        <dbReference type="SAM" id="SignalP"/>
    </source>
</evidence>
<dbReference type="EMBL" id="BPQV01000009">
    <property type="protein sequence ID" value="GJE28219.1"/>
    <property type="molecule type" value="Genomic_DNA"/>
</dbReference>
<feature type="signal peptide" evidence="2">
    <location>
        <begin position="1"/>
        <end position="21"/>
    </location>
</feature>
<name>A0ABQ4TC43_METOR</name>
<keyword evidence="4" id="KW-1185">Reference proteome</keyword>
<comment type="caution">
    <text evidence="3">The sequence shown here is derived from an EMBL/GenBank/DDBJ whole genome shotgun (WGS) entry which is preliminary data.</text>
</comment>
<proteinExistence type="predicted"/>
<reference evidence="3" key="2">
    <citation type="submission" date="2021-08" db="EMBL/GenBank/DDBJ databases">
        <authorList>
            <person name="Tani A."/>
            <person name="Ola A."/>
            <person name="Ogura Y."/>
            <person name="Katsura K."/>
            <person name="Hayashi T."/>
        </authorList>
    </citation>
    <scope>NUCLEOTIDE SEQUENCE</scope>
    <source>
        <strain evidence="3">NBRC 15689</strain>
    </source>
</reference>
<reference evidence="3" key="1">
    <citation type="journal article" date="2021" name="Front. Microbiol.">
        <title>Comprehensive Comparative Genomics and Phenotyping of Methylobacterium Species.</title>
        <authorList>
            <person name="Alessa O."/>
            <person name="Ogura Y."/>
            <person name="Fujitani Y."/>
            <person name="Takami H."/>
            <person name="Hayashi T."/>
            <person name="Sahin N."/>
            <person name="Tani A."/>
        </authorList>
    </citation>
    <scope>NUCLEOTIDE SEQUENCE</scope>
    <source>
        <strain evidence="3">NBRC 15689</strain>
    </source>
</reference>
<keyword evidence="2" id="KW-0732">Signal</keyword>